<evidence type="ECO:0000256" key="1">
    <source>
        <dbReference type="SAM" id="MobiDB-lite"/>
    </source>
</evidence>
<dbReference type="Proteomes" id="UP001167160">
    <property type="component" value="Unassembled WGS sequence"/>
</dbReference>
<protein>
    <submittedName>
        <fullName evidence="2">Uncharacterized protein</fullName>
    </submittedName>
</protein>
<gene>
    <name evidence="2" type="ORF">M1E25_18825</name>
</gene>
<feature type="compositionally biased region" description="Low complexity" evidence="1">
    <location>
        <begin position="60"/>
        <end position="77"/>
    </location>
</feature>
<feature type="compositionally biased region" description="Basic and acidic residues" evidence="1">
    <location>
        <begin position="79"/>
        <end position="104"/>
    </location>
</feature>
<feature type="region of interest" description="Disordered" evidence="1">
    <location>
        <begin position="58"/>
        <end position="154"/>
    </location>
</feature>
<name>A0ABT0XAQ6_9ACTN</name>
<organism evidence="2 3">
    <name type="scientific">Streptomyces meridianus</name>
    <dbReference type="NCBI Taxonomy" id="2938945"/>
    <lineage>
        <taxon>Bacteria</taxon>
        <taxon>Bacillati</taxon>
        <taxon>Actinomycetota</taxon>
        <taxon>Actinomycetes</taxon>
        <taxon>Kitasatosporales</taxon>
        <taxon>Streptomycetaceae</taxon>
        <taxon>Streptomyces</taxon>
    </lineage>
</organism>
<dbReference type="EMBL" id="JAMQGM010000039">
    <property type="protein sequence ID" value="MCM2579375.1"/>
    <property type="molecule type" value="Genomic_DNA"/>
</dbReference>
<dbReference type="RefSeq" id="WP_251417107.1">
    <property type="nucleotide sequence ID" value="NZ_JAMQGM010000039.1"/>
</dbReference>
<feature type="compositionally biased region" description="Low complexity" evidence="1">
    <location>
        <begin position="117"/>
        <end position="126"/>
    </location>
</feature>
<sequence length="154" mass="17669">MLKSSLQGWRDHYCDSQDRWLECARYQMSLTGERVPISLLPNGHQALHLASQANWSGTVAEAQAPRRAPRQEAAQEALSDFRREFREEPPMSDPRSRDTVHRFEPALPPVTPRHRQPSQQTQSPQPQDRPAGHSRRAAKRGLWARLVDWMTSPS</sequence>
<accession>A0ABT0XAQ6</accession>
<reference evidence="2" key="1">
    <citation type="journal article" date="2023" name="Int. J. Syst. Evol. Microbiol.">
        <title>Streptomyces meridianus sp. nov. isolated from brackish water of the Tagus estuary in Alcochete, Portugal.</title>
        <authorList>
            <person name="Santos J.D.N."/>
            <person name="Klimek D."/>
            <person name="Calusinska M."/>
            <person name="Lobo Da Cunha A."/>
            <person name="Catita J."/>
            <person name="Goncalves H."/>
            <person name="Gonzalez I."/>
            <person name="Reyes F."/>
            <person name="Lage O.M."/>
        </authorList>
    </citation>
    <scope>NUCLEOTIDE SEQUENCE</scope>
    <source>
        <strain evidence="2">MTZ3.1</strain>
    </source>
</reference>
<proteinExistence type="predicted"/>
<comment type="caution">
    <text evidence="2">The sequence shown here is derived from an EMBL/GenBank/DDBJ whole genome shotgun (WGS) entry which is preliminary data.</text>
</comment>
<evidence type="ECO:0000313" key="3">
    <source>
        <dbReference type="Proteomes" id="UP001167160"/>
    </source>
</evidence>
<evidence type="ECO:0000313" key="2">
    <source>
        <dbReference type="EMBL" id="MCM2579375.1"/>
    </source>
</evidence>
<keyword evidence="3" id="KW-1185">Reference proteome</keyword>